<dbReference type="PROSITE" id="PS00137">
    <property type="entry name" value="SUBTILASE_HIS"/>
    <property type="match status" value="1"/>
</dbReference>
<keyword evidence="2" id="KW-0134">Cell wall</keyword>
<dbReference type="PRINTS" id="PR00723">
    <property type="entry name" value="SUBTILISIN"/>
</dbReference>
<evidence type="ECO:0000256" key="9">
    <source>
        <dbReference type="PROSITE-ProRule" id="PRU01240"/>
    </source>
</evidence>
<sequence>MVRLGLVVSLFAAVASAVSMDKVKAKKGFNRLPGAYIFEFDDESDRTEFFEKAAADGSTRMEFDYKLFKGASIQFKDLAKAEDLATKMLDLPVVKRFWPVKVYGMPDPRIEWTGSRDQEYSAIEKRSAYDTAKDTFSPHVMTQVDKLRAEGYTGKGVKIAVIDSGIDYKHPALGGCFGKGCLVAEGIDLVGDDYDGYNEAQPDNDPMDCQGHGTHVAGIIAAQENSMGFTGAAPDVTLHAYRVFGCDGEAGNDVLIAAFNKAYEDGADIITASIGAPAGWPEEAWAVAVSRIVDNGIPCTLAAGNEGDVGMFYASTAANGVGVSAIASFDNTKTPTLLNVSHYTVDGKGNHEFGMVAGTPDAWADVKLPLHATSFNTNATNDGCTEYPTGTDLSGKIVLVRRGTCTFVDKASNAAAAGAEYLMVYNIEGGAMAIDVSGVTGIKASGMVTPETGAKWIQLLQSGSKVVLNMSSGNEKVTLIESTNNVTGGALSTYTSWGPTWEMDVKPQFGAPGGNILSTYPRDQGSYAVLSGTSMATPLMAGIFALISQVRGSLEPELIDNLLSANSNPQLFNDGSAYYRFLAPVPQQGAGLVRAHDAAYAKILLSPSSLSFNDTDNFVESRNFTLKNTSKKQVELDISHVPAVTVYTLASGTIYPDSFPNEFASQQATVKFSESKVTIGAGESVTIEVLPTPPKNLLGTRLPVWSGFVAINGTDGTSLSIPYQGLTGSLHKATVLGPQDTWISRSDDSTLKAVPANTTFTLPKPGTMDNPAEANTTSNVFPQLVWFLALGSSKLRADVVPIKSNLTSNFETPKNGSVGQVVEFPMMWNPMATNTLAWTGELADGTYAPAGMYKIVYRALKIFGNEKKTSDWDKVESPAFAIKYA</sequence>
<evidence type="ECO:0000256" key="11">
    <source>
        <dbReference type="SAM" id="SignalP"/>
    </source>
</evidence>
<feature type="domain" description="C5a peptidase/Subtilisin-like protease SBT2-like Fn3-like" evidence="14">
    <location>
        <begin position="611"/>
        <end position="723"/>
    </location>
</feature>
<dbReference type="GO" id="GO:0004252">
    <property type="term" value="F:serine-type endopeptidase activity"/>
    <property type="evidence" value="ECO:0007669"/>
    <property type="project" value="UniProtKB-UniRule"/>
</dbReference>
<evidence type="ECO:0000259" key="13">
    <source>
        <dbReference type="Pfam" id="PF02225"/>
    </source>
</evidence>
<dbReference type="Pfam" id="PF00082">
    <property type="entry name" value="Peptidase_S8"/>
    <property type="match status" value="1"/>
</dbReference>
<feature type="domain" description="PA" evidence="13">
    <location>
        <begin position="380"/>
        <end position="430"/>
    </location>
</feature>
<keyword evidence="4 9" id="KW-0645">Protease</keyword>
<keyword evidence="3" id="KW-0964">Secreted</keyword>
<dbReference type="SUPFAM" id="SSF52743">
    <property type="entry name" value="Subtilisin-like"/>
    <property type="match status" value="1"/>
</dbReference>
<evidence type="ECO:0000313" key="16">
    <source>
        <dbReference type="Proteomes" id="UP000777438"/>
    </source>
</evidence>
<dbReference type="GO" id="GO:0006508">
    <property type="term" value="P:proteolysis"/>
    <property type="evidence" value="ECO:0007669"/>
    <property type="project" value="UniProtKB-KW"/>
</dbReference>
<feature type="signal peptide" evidence="11">
    <location>
        <begin position="1"/>
        <end position="17"/>
    </location>
</feature>
<dbReference type="InterPro" id="IPR010435">
    <property type="entry name" value="C5a/SBT2-like_Fn3"/>
</dbReference>
<evidence type="ECO:0000256" key="1">
    <source>
        <dbReference type="ARBA" id="ARBA00011073"/>
    </source>
</evidence>
<evidence type="ECO:0000256" key="3">
    <source>
        <dbReference type="ARBA" id="ARBA00022525"/>
    </source>
</evidence>
<evidence type="ECO:0000256" key="10">
    <source>
        <dbReference type="RuleBase" id="RU003355"/>
    </source>
</evidence>
<dbReference type="InterPro" id="IPR036852">
    <property type="entry name" value="Peptidase_S8/S53_dom_sf"/>
</dbReference>
<dbReference type="Gene3D" id="3.40.50.200">
    <property type="entry name" value="Peptidase S8/S53 domain"/>
    <property type="match status" value="1"/>
</dbReference>
<dbReference type="InterPro" id="IPR003137">
    <property type="entry name" value="PA_domain"/>
</dbReference>
<dbReference type="InterPro" id="IPR046450">
    <property type="entry name" value="PA_dom_sf"/>
</dbReference>
<gene>
    <name evidence="15" type="ORF">B0T10DRAFT_472064</name>
</gene>
<evidence type="ECO:0000256" key="2">
    <source>
        <dbReference type="ARBA" id="ARBA00022512"/>
    </source>
</evidence>
<dbReference type="InterPro" id="IPR023827">
    <property type="entry name" value="Peptidase_S8_Asp-AS"/>
</dbReference>
<dbReference type="AlphaFoldDB" id="A0A9P8WFU6"/>
<dbReference type="GO" id="GO:0016020">
    <property type="term" value="C:membrane"/>
    <property type="evidence" value="ECO:0007669"/>
    <property type="project" value="InterPro"/>
</dbReference>
<feature type="active site" description="Charge relay system" evidence="8 9">
    <location>
        <position position="163"/>
    </location>
</feature>
<feature type="domain" description="Peptidase S8/S53" evidence="12">
    <location>
        <begin position="154"/>
        <end position="567"/>
    </location>
</feature>
<feature type="active site" description="Charge relay system" evidence="8 9">
    <location>
        <position position="534"/>
    </location>
</feature>
<dbReference type="InterPro" id="IPR022398">
    <property type="entry name" value="Peptidase_S8_His-AS"/>
</dbReference>
<dbReference type="Pfam" id="PF06280">
    <property type="entry name" value="fn3_5"/>
    <property type="match status" value="1"/>
</dbReference>
<keyword evidence="6 9" id="KW-0378">Hydrolase</keyword>
<protein>
    <submittedName>
        <fullName evidence="15">Peptidase S8/S53 domain-containing protein</fullName>
    </submittedName>
</protein>
<dbReference type="PROSITE" id="PS00138">
    <property type="entry name" value="SUBTILASE_SER"/>
    <property type="match status" value="1"/>
</dbReference>
<dbReference type="InterPro" id="IPR015500">
    <property type="entry name" value="Peptidase_S8_subtilisin-rel"/>
</dbReference>
<dbReference type="PROSITE" id="PS51892">
    <property type="entry name" value="SUBTILASE"/>
    <property type="match status" value="1"/>
</dbReference>
<name>A0A9P8WFU6_9HYPO</name>
<evidence type="ECO:0000256" key="8">
    <source>
        <dbReference type="PIRSR" id="PIRSR615500-1"/>
    </source>
</evidence>
<feature type="active site" description="Charge relay system" evidence="8 9">
    <location>
        <position position="212"/>
    </location>
</feature>
<dbReference type="PANTHER" id="PTHR43806">
    <property type="entry name" value="PEPTIDASE S8"/>
    <property type="match status" value="1"/>
</dbReference>
<keyword evidence="16" id="KW-1185">Reference proteome</keyword>
<keyword evidence="5 11" id="KW-0732">Signal</keyword>
<dbReference type="Gene3D" id="3.50.30.30">
    <property type="match status" value="1"/>
</dbReference>
<feature type="chain" id="PRO_5040203195" evidence="11">
    <location>
        <begin position="18"/>
        <end position="885"/>
    </location>
</feature>
<evidence type="ECO:0000259" key="14">
    <source>
        <dbReference type="Pfam" id="PF06280"/>
    </source>
</evidence>
<evidence type="ECO:0000259" key="12">
    <source>
        <dbReference type="Pfam" id="PF00082"/>
    </source>
</evidence>
<evidence type="ECO:0000256" key="4">
    <source>
        <dbReference type="ARBA" id="ARBA00022670"/>
    </source>
</evidence>
<organism evidence="15 16">
    <name type="scientific">Thelonectria olida</name>
    <dbReference type="NCBI Taxonomy" id="1576542"/>
    <lineage>
        <taxon>Eukaryota</taxon>
        <taxon>Fungi</taxon>
        <taxon>Dikarya</taxon>
        <taxon>Ascomycota</taxon>
        <taxon>Pezizomycotina</taxon>
        <taxon>Sordariomycetes</taxon>
        <taxon>Hypocreomycetidae</taxon>
        <taxon>Hypocreales</taxon>
        <taxon>Nectriaceae</taxon>
        <taxon>Thelonectria</taxon>
    </lineage>
</organism>
<reference evidence="15 16" key="1">
    <citation type="journal article" date="2021" name="Nat. Commun.">
        <title>Genetic determinants of endophytism in the Arabidopsis root mycobiome.</title>
        <authorList>
            <person name="Mesny F."/>
            <person name="Miyauchi S."/>
            <person name="Thiergart T."/>
            <person name="Pickel B."/>
            <person name="Atanasova L."/>
            <person name="Karlsson M."/>
            <person name="Huettel B."/>
            <person name="Barry K.W."/>
            <person name="Haridas S."/>
            <person name="Chen C."/>
            <person name="Bauer D."/>
            <person name="Andreopoulos W."/>
            <person name="Pangilinan J."/>
            <person name="LaButti K."/>
            <person name="Riley R."/>
            <person name="Lipzen A."/>
            <person name="Clum A."/>
            <person name="Drula E."/>
            <person name="Henrissat B."/>
            <person name="Kohler A."/>
            <person name="Grigoriev I.V."/>
            <person name="Martin F.M."/>
            <person name="Hacquard S."/>
        </authorList>
    </citation>
    <scope>NUCLEOTIDE SEQUENCE [LARGE SCALE GENOMIC DNA]</scope>
    <source>
        <strain evidence="15 16">MPI-CAGE-CH-0241</strain>
    </source>
</reference>
<evidence type="ECO:0000313" key="15">
    <source>
        <dbReference type="EMBL" id="KAH6898227.1"/>
    </source>
</evidence>
<comment type="caution">
    <text evidence="15">The sequence shown here is derived from an EMBL/GenBank/DDBJ whole genome shotgun (WGS) entry which is preliminary data.</text>
</comment>
<dbReference type="InterPro" id="IPR000209">
    <property type="entry name" value="Peptidase_S8/S53_dom"/>
</dbReference>
<evidence type="ECO:0000256" key="5">
    <source>
        <dbReference type="ARBA" id="ARBA00022729"/>
    </source>
</evidence>
<dbReference type="CDD" id="cd07489">
    <property type="entry name" value="Peptidases_S8_5"/>
    <property type="match status" value="1"/>
</dbReference>
<evidence type="ECO:0000256" key="6">
    <source>
        <dbReference type="ARBA" id="ARBA00022801"/>
    </source>
</evidence>
<evidence type="ECO:0000256" key="7">
    <source>
        <dbReference type="ARBA" id="ARBA00022825"/>
    </source>
</evidence>
<dbReference type="PROSITE" id="PS00136">
    <property type="entry name" value="SUBTILASE_ASP"/>
    <property type="match status" value="1"/>
</dbReference>
<dbReference type="InterPro" id="IPR023828">
    <property type="entry name" value="Peptidase_S8_Ser-AS"/>
</dbReference>
<dbReference type="SUPFAM" id="SSF52025">
    <property type="entry name" value="PA domain"/>
    <property type="match status" value="1"/>
</dbReference>
<proteinExistence type="inferred from homology"/>
<dbReference type="InterPro" id="IPR034187">
    <property type="entry name" value="Peptidases_S8_5"/>
</dbReference>
<dbReference type="Pfam" id="PF02225">
    <property type="entry name" value="PA"/>
    <property type="match status" value="1"/>
</dbReference>
<dbReference type="CDD" id="cd02124">
    <property type="entry name" value="PA_PoS1_like"/>
    <property type="match status" value="1"/>
</dbReference>
<comment type="similarity">
    <text evidence="1 9 10">Belongs to the peptidase S8 family.</text>
</comment>
<dbReference type="Proteomes" id="UP000777438">
    <property type="component" value="Unassembled WGS sequence"/>
</dbReference>
<dbReference type="PANTHER" id="PTHR43806:SF66">
    <property type="entry name" value="SERIN ENDOPEPTIDASE"/>
    <property type="match status" value="1"/>
</dbReference>
<keyword evidence="7 9" id="KW-0720">Serine protease</keyword>
<dbReference type="EMBL" id="JAGPYM010000002">
    <property type="protein sequence ID" value="KAH6898227.1"/>
    <property type="molecule type" value="Genomic_DNA"/>
</dbReference>
<dbReference type="OrthoDB" id="10256524at2759"/>
<accession>A0A9P8WFU6</accession>
<dbReference type="InterPro" id="IPR050131">
    <property type="entry name" value="Peptidase_S8_subtilisin-like"/>
</dbReference>